<dbReference type="EMBL" id="BKCJ011329668">
    <property type="protein sequence ID" value="GFD21429.1"/>
    <property type="molecule type" value="Genomic_DNA"/>
</dbReference>
<comment type="caution">
    <text evidence="1">The sequence shown here is derived from an EMBL/GenBank/DDBJ whole genome shotgun (WGS) entry which is preliminary data.</text>
</comment>
<feature type="non-terminal residue" evidence="1">
    <location>
        <position position="194"/>
    </location>
</feature>
<organism evidence="1">
    <name type="scientific">Tanacetum cinerariifolium</name>
    <name type="common">Dalmatian daisy</name>
    <name type="synonym">Chrysanthemum cinerariifolium</name>
    <dbReference type="NCBI Taxonomy" id="118510"/>
    <lineage>
        <taxon>Eukaryota</taxon>
        <taxon>Viridiplantae</taxon>
        <taxon>Streptophyta</taxon>
        <taxon>Embryophyta</taxon>
        <taxon>Tracheophyta</taxon>
        <taxon>Spermatophyta</taxon>
        <taxon>Magnoliopsida</taxon>
        <taxon>eudicotyledons</taxon>
        <taxon>Gunneridae</taxon>
        <taxon>Pentapetalae</taxon>
        <taxon>asterids</taxon>
        <taxon>campanulids</taxon>
        <taxon>Asterales</taxon>
        <taxon>Asteraceae</taxon>
        <taxon>Asteroideae</taxon>
        <taxon>Anthemideae</taxon>
        <taxon>Anthemidinae</taxon>
        <taxon>Tanacetum</taxon>
    </lineage>
</organism>
<accession>A0A699UIU2</accession>
<proteinExistence type="predicted"/>
<reference evidence="1" key="1">
    <citation type="journal article" date="2019" name="Sci. Rep.">
        <title>Draft genome of Tanacetum cinerariifolium, the natural source of mosquito coil.</title>
        <authorList>
            <person name="Yamashiro T."/>
            <person name="Shiraishi A."/>
            <person name="Satake H."/>
            <person name="Nakayama K."/>
        </authorList>
    </citation>
    <scope>NUCLEOTIDE SEQUENCE</scope>
</reference>
<protein>
    <submittedName>
        <fullName evidence="1">Uncharacterized protein</fullName>
    </submittedName>
</protein>
<gene>
    <name evidence="1" type="ORF">Tci_893398</name>
</gene>
<name>A0A699UIU2_TANCI</name>
<sequence>VERHIAGGQGGGVEGNDAGAGIVGAVGHVHRVGGRLAGQRNSGAGAAGRARASVGGSSVVKYRLAGGGRGRAADGGGQVGLAAPRQTQDGNLLAGRVVHGFGRAVSRRYVLHRHRKGQHNIAIGAARGVGARYGVVGEGISRRQGHIGPREGYGGAIGLGARKRNAVDKVGRCSASYRAPVNVAYHHREVVQKA</sequence>
<evidence type="ECO:0000313" key="1">
    <source>
        <dbReference type="EMBL" id="GFD21429.1"/>
    </source>
</evidence>
<feature type="non-terminal residue" evidence="1">
    <location>
        <position position="1"/>
    </location>
</feature>
<dbReference type="AlphaFoldDB" id="A0A699UIU2"/>